<sequence>MTTEINKLLLTKIRAEIDAAMKPLAAKYGLTSLALGKGTYDPRAGRFTFKLEGIAEGGKTKEAVMYEQCAFLELPPLGTTFAAQGREYTTVGLNTTGTKVHTTCSFDGRTYLFKTEDVKRLCKTQAAKKAA</sequence>
<evidence type="ECO:0000313" key="1">
    <source>
        <dbReference type="EMBL" id="CAB4179971.1"/>
    </source>
</evidence>
<reference evidence="1" key="1">
    <citation type="submission" date="2020-05" db="EMBL/GenBank/DDBJ databases">
        <authorList>
            <person name="Chiriac C."/>
            <person name="Salcher M."/>
            <person name="Ghai R."/>
            <person name="Kavagutti S V."/>
        </authorList>
    </citation>
    <scope>NUCLEOTIDE SEQUENCE</scope>
</reference>
<organism evidence="1">
    <name type="scientific">uncultured Caudovirales phage</name>
    <dbReference type="NCBI Taxonomy" id="2100421"/>
    <lineage>
        <taxon>Viruses</taxon>
        <taxon>Duplodnaviria</taxon>
        <taxon>Heunggongvirae</taxon>
        <taxon>Uroviricota</taxon>
        <taxon>Caudoviricetes</taxon>
        <taxon>Peduoviridae</taxon>
        <taxon>Maltschvirus</taxon>
        <taxon>Maltschvirus maltsch</taxon>
    </lineage>
</organism>
<dbReference type="EMBL" id="LR796994">
    <property type="protein sequence ID" value="CAB4179971.1"/>
    <property type="molecule type" value="Genomic_DNA"/>
</dbReference>
<proteinExistence type="predicted"/>
<gene>
    <name evidence="1" type="ORF">UFOVP1040_10</name>
</gene>
<accession>A0A6J5QEN1</accession>
<name>A0A6J5QEN1_9CAUD</name>
<protein>
    <submittedName>
        <fullName evidence="1">Uncharacterized protein</fullName>
    </submittedName>
</protein>